<sequence>MIRFSVWLYRLAGWERTVLTLLVLLPLWALVCWALQGVAP</sequence>
<dbReference type="AlphaFoldDB" id="A0A5E4SZ38"/>
<proteinExistence type="predicted"/>
<protein>
    <submittedName>
        <fullName evidence="1">Uncharacterized protein</fullName>
    </submittedName>
</protein>
<dbReference type="EMBL" id="CABPRY010000002">
    <property type="protein sequence ID" value="VVD80865.1"/>
    <property type="molecule type" value="Genomic_DNA"/>
</dbReference>
<name>A0A5E4SZ38_9BURK</name>
<evidence type="ECO:0000313" key="1">
    <source>
        <dbReference type="EMBL" id="VVD80865.1"/>
    </source>
</evidence>
<dbReference type="Proteomes" id="UP000396788">
    <property type="component" value="Unassembled WGS sequence"/>
</dbReference>
<accession>A0A5E4SZ38</accession>
<reference evidence="1 2" key="1">
    <citation type="submission" date="2019-08" db="EMBL/GenBank/DDBJ databases">
        <authorList>
            <person name="Peeters C."/>
        </authorList>
    </citation>
    <scope>NUCLEOTIDE SEQUENCE [LARGE SCALE GENOMIC DNA]</scope>
    <source>
        <strain evidence="1 2">LMG 31107</strain>
    </source>
</reference>
<organism evidence="1 2">
    <name type="scientific">Pandoraea cepalis</name>
    <dbReference type="NCBI Taxonomy" id="2508294"/>
    <lineage>
        <taxon>Bacteria</taxon>
        <taxon>Pseudomonadati</taxon>
        <taxon>Pseudomonadota</taxon>
        <taxon>Betaproteobacteria</taxon>
        <taxon>Burkholderiales</taxon>
        <taxon>Burkholderiaceae</taxon>
        <taxon>Pandoraea</taxon>
    </lineage>
</organism>
<evidence type="ECO:0000313" key="2">
    <source>
        <dbReference type="Proteomes" id="UP000396788"/>
    </source>
</evidence>
<gene>
    <name evidence="1" type="ORF">PCE31107_01106</name>
</gene>